<keyword evidence="3" id="KW-1185">Reference proteome</keyword>
<dbReference type="PROSITE" id="PS51186">
    <property type="entry name" value="GNAT"/>
    <property type="match status" value="1"/>
</dbReference>
<dbReference type="GO" id="GO:0016747">
    <property type="term" value="F:acyltransferase activity, transferring groups other than amino-acyl groups"/>
    <property type="evidence" value="ECO:0007669"/>
    <property type="project" value="InterPro"/>
</dbReference>
<evidence type="ECO:0000313" key="2">
    <source>
        <dbReference type="EMBL" id="BCN32902.1"/>
    </source>
</evidence>
<dbReference type="Proteomes" id="UP000595897">
    <property type="component" value="Chromosome"/>
</dbReference>
<dbReference type="InterPro" id="IPR016181">
    <property type="entry name" value="Acyl_CoA_acyltransferase"/>
</dbReference>
<accession>A0A7R7IER3</accession>
<dbReference type="AlphaFoldDB" id="A0A7R7IER3"/>
<dbReference type="Gene3D" id="3.40.630.30">
    <property type="match status" value="1"/>
</dbReference>
<dbReference type="RefSeq" id="WP_271713905.1">
    <property type="nucleotide sequence ID" value="NZ_AP024169.1"/>
</dbReference>
<evidence type="ECO:0000313" key="3">
    <source>
        <dbReference type="Proteomes" id="UP000595897"/>
    </source>
</evidence>
<dbReference type="SUPFAM" id="SSF55729">
    <property type="entry name" value="Acyl-CoA N-acyltransferases (Nat)"/>
    <property type="match status" value="1"/>
</dbReference>
<dbReference type="KEGG" id="ahb:bsdtb5_41970"/>
<evidence type="ECO:0000259" key="1">
    <source>
        <dbReference type="PROSITE" id="PS51186"/>
    </source>
</evidence>
<dbReference type="PANTHER" id="PTHR43792:SF1">
    <property type="entry name" value="N-ACETYLTRANSFERASE DOMAIN-CONTAINING PROTEIN"/>
    <property type="match status" value="1"/>
</dbReference>
<dbReference type="PANTHER" id="PTHR43792">
    <property type="entry name" value="GNAT FAMILY, PUTATIVE (AFU_ORTHOLOGUE AFUA_3G00765)-RELATED-RELATED"/>
    <property type="match status" value="1"/>
</dbReference>
<proteinExistence type="predicted"/>
<dbReference type="InterPro" id="IPR000182">
    <property type="entry name" value="GNAT_dom"/>
</dbReference>
<dbReference type="InterPro" id="IPR051531">
    <property type="entry name" value="N-acetyltransferase"/>
</dbReference>
<organism evidence="2 3">
    <name type="scientific">Anaeromicropila herbilytica</name>
    <dbReference type="NCBI Taxonomy" id="2785025"/>
    <lineage>
        <taxon>Bacteria</taxon>
        <taxon>Bacillati</taxon>
        <taxon>Bacillota</taxon>
        <taxon>Clostridia</taxon>
        <taxon>Lachnospirales</taxon>
        <taxon>Lachnospiraceae</taxon>
        <taxon>Anaeromicropila</taxon>
    </lineage>
</organism>
<dbReference type="Pfam" id="PF13302">
    <property type="entry name" value="Acetyltransf_3"/>
    <property type="match status" value="1"/>
</dbReference>
<protein>
    <recommendedName>
        <fullName evidence="1">N-acetyltransferase domain-containing protein</fullName>
    </recommendedName>
</protein>
<name>A0A7R7IER3_9FIRM</name>
<feature type="domain" description="N-acetyltransferase" evidence="1">
    <location>
        <begin position="26"/>
        <end position="169"/>
    </location>
</feature>
<dbReference type="EMBL" id="AP024169">
    <property type="protein sequence ID" value="BCN32902.1"/>
    <property type="molecule type" value="Genomic_DNA"/>
</dbReference>
<gene>
    <name evidence="2" type="ORF">bsdtb5_41970</name>
</gene>
<reference evidence="2 3" key="1">
    <citation type="submission" date="2020-11" db="EMBL/GenBank/DDBJ databases">
        <title>Draft genome sequencing of a Lachnospiraceae strain isolated from anoxic soil subjected to BSD treatment.</title>
        <authorList>
            <person name="Uek A."/>
            <person name="Tonouchi A."/>
        </authorList>
    </citation>
    <scope>NUCLEOTIDE SEQUENCE [LARGE SCALE GENOMIC DNA]</scope>
    <source>
        <strain evidence="2 3">TB5</strain>
    </source>
</reference>
<sequence length="177" mass="20603">MYKEQLETKDLVLKKASINNVNDMYINIWSQEESAKHMLWTPIKNIEEAKDRMKKTIEFQKDKIAYLVYEKNSGQAIGFAGMMEIEDKVYEDSGIAIGTQFVGRGYGKQILIALIDYCFEDLGAVKIVYSCRSENIASMRLQQSCGFHYTHSKPMVDKRNGLNYVLNFYELYRNNNY</sequence>